<organism evidence="2 3">
    <name type="scientific">Pseudomonas oryzihabitans</name>
    <dbReference type="NCBI Taxonomy" id="47885"/>
    <lineage>
        <taxon>Bacteria</taxon>
        <taxon>Pseudomonadati</taxon>
        <taxon>Pseudomonadota</taxon>
        <taxon>Gammaproteobacteria</taxon>
        <taxon>Pseudomonadales</taxon>
        <taxon>Pseudomonadaceae</taxon>
        <taxon>Pseudomonas</taxon>
    </lineage>
</organism>
<accession>A0ABX3IV44</accession>
<evidence type="ECO:0000313" key="3">
    <source>
        <dbReference type="Proteomes" id="UP000189310"/>
    </source>
</evidence>
<evidence type="ECO:0008006" key="4">
    <source>
        <dbReference type="Google" id="ProtNLM"/>
    </source>
</evidence>
<feature type="region of interest" description="Disordered" evidence="1">
    <location>
        <begin position="51"/>
        <end position="78"/>
    </location>
</feature>
<reference evidence="2 3" key="1">
    <citation type="submission" date="2017-01" db="EMBL/GenBank/DDBJ databases">
        <title>Pseudomonas psychrotolerans genome sequencing and assembly.</title>
        <authorList>
            <person name="Vyas B."/>
            <person name="Mayilraj S."/>
        </authorList>
    </citation>
    <scope>NUCLEOTIDE SEQUENCE [LARGE SCALE GENOMIC DNA]</scope>
    <source>
        <strain evidence="2 3">SDS18</strain>
    </source>
</reference>
<gene>
    <name evidence="2" type="ORF">BVL52_08880</name>
</gene>
<proteinExistence type="predicted"/>
<keyword evidence="3" id="KW-1185">Reference proteome</keyword>
<dbReference type="Proteomes" id="UP000189310">
    <property type="component" value="Unassembled WGS sequence"/>
</dbReference>
<sequence>MLAIQIGHGLLGFLLLGQGLGDLLRRGIRNGGQVCLVRLALSLSRGLSPVHPPLQTPAIEDPAEASPHGKQHDNGAGD</sequence>
<evidence type="ECO:0000256" key="1">
    <source>
        <dbReference type="SAM" id="MobiDB-lite"/>
    </source>
</evidence>
<comment type="caution">
    <text evidence="2">The sequence shown here is derived from an EMBL/GenBank/DDBJ whole genome shotgun (WGS) entry which is preliminary data.</text>
</comment>
<evidence type="ECO:0000313" key="2">
    <source>
        <dbReference type="EMBL" id="ONN71746.1"/>
    </source>
</evidence>
<dbReference type="EMBL" id="MTLN01000004">
    <property type="protein sequence ID" value="ONN71746.1"/>
    <property type="molecule type" value="Genomic_DNA"/>
</dbReference>
<protein>
    <recommendedName>
        <fullName evidence="4">Secreted protein</fullName>
    </recommendedName>
</protein>
<name>A0ABX3IV44_9PSED</name>